<evidence type="ECO:0000313" key="11">
    <source>
        <dbReference type="EMBL" id="SHI51974.1"/>
    </source>
</evidence>
<feature type="transmembrane region" description="Helical" evidence="9">
    <location>
        <begin position="269"/>
        <end position="290"/>
    </location>
</feature>
<dbReference type="InterPro" id="IPR004358">
    <property type="entry name" value="Sig_transdc_His_kin-like_C"/>
</dbReference>
<dbReference type="Gene3D" id="1.10.287.130">
    <property type="match status" value="1"/>
</dbReference>
<dbReference type="Gene3D" id="3.40.190.10">
    <property type="entry name" value="Periplasmic binding protein-like II"/>
    <property type="match status" value="2"/>
</dbReference>
<keyword evidence="4" id="KW-0808">Transferase</keyword>
<dbReference type="Proteomes" id="UP000184442">
    <property type="component" value="Unassembled WGS sequence"/>
</dbReference>
<evidence type="ECO:0000256" key="1">
    <source>
        <dbReference type="ARBA" id="ARBA00000085"/>
    </source>
</evidence>
<keyword evidence="9" id="KW-1133">Transmembrane helix</keyword>
<name>A0A1M6BTV0_9FIRM</name>
<keyword evidence="8" id="KW-0902">Two-component regulatory system</keyword>
<comment type="catalytic activity">
    <reaction evidence="1">
        <text>ATP + protein L-histidine = ADP + protein N-phospho-L-histidine.</text>
        <dbReference type="EC" id="2.7.13.3"/>
    </reaction>
</comment>
<evidence type="ECO:0000256" key="9">
    <source>
        <dbReference type="SAM" id="Phobius"/>
    </source>
</evidence>
<dbReference type="InterPro" id="IPR035965">
    <property type="entry name" value="PAS-like_dom_sf"/>
</dbReference>
<evidence type="ECO:0000259" key="10">
    <source>
        <dbReference type="PROSITE" id="PS50109"/>
    </source>
</evidence>
<evidence type="ECO:0000256" key="7">
    <source>
        <dbReference type="ARBA" id="ARBA00022840"/>
    </source>
</evidence>
<feature type="domain" description="Histidine kinase" evidence="10">
    <location>
        <begin position="435"/>
        <end position="642"/>
    </location>
</feature>
<dbReference type="CDD" id="cd00130">
    <property type="entry name" value="PAS"/>
    <property type="match status" value="1"/>
</dbReference>
<dbReference type="SMART" id="SM00062">
    <property type="entry name" value="PBPb"/>
    <property type="match status" value="1"/>
</dbReference>
<reference evidence="11 12" key="1">
    <citation type="submission" date="2016-11" db="EMBL/GenBank/DDBJ databases">
        <authorList>
            <person name="Jaros S."/>
            <person name="Januszkiewicz K."/>
            <person name="Wedrychowicz H."/>
        </authorList>
    </citation>
    <scope>NUCLEOTIDE SEQUENCE [LARGE SCALE GENOMIC DNA]</scope>
    <source>
        <strain evidence="11 12">DSM 19022</strain>
    </source>
</reference>
<dbReference type="CDD" id="cd00082">
    <property type="entry name" value="HisKA"/>
    <property type="match status" value="1"/>
</dbReference>
<dbReference type="InterPro" id="IPR005467">
    <property type="entry name" value="His_kinase_dom"/>
</dbReference>
<dbReference type="InterPro" id="IPR003594">
    <property type="entry name" value="HATPase_dom"/>
</dbReference>
<keyword evidence="9" id="KW-0812">Transmembrane</keyword>
<protein>
    <recommendedName>
        <fullName evidence="2">histidine kinase</fullName>
        <ecNumber evidence="2">2.7.13.3</ecNumber>
    </recommendedName>
</protein>
<evidence type="ECO:0000256" key="5">
    <source>
        <dbReference type="ARBA" id="ARBA00022741"/>
    </source>
</evidence>
<dbReference type="Pfam" id="PF00512">
    <property type="entry name" value="HisKA"/>
    <property type="match status" value="1"/>
</dbReference>
<accession>A0A1M6BTV0</accession>
<keyword evidence="3" id="KW-0597">Phosphoprotein</keyword>
<dbReference type="GO" id="GO:0005524">
    <property type="term" value="F:ATP binding"/>
    <property type="evidence" value="ECO:0007669"/>
    <property type="project" value="UniProtKB-KW"/>
</dbReference>
<dbReference type="InterPro" id="IPR036097">
    <property type="entry name" value="HisK_dim/P_sf"/>
</dbReference>
<dbReference type="RefSeq" id="WP_073024224.1">
    <property type="nucleotide sequence ID" value="NZ_FQZS01000004.1"/>
</dbReference>
<dbReference type="AlphaFoldDB" id="A0A1M6BTV0"/>
<dbReference type="EC" id="2.7.13.3" evidence="2"/>
<keyword evidence="5" id="KW-0547">Nucleotide-binding</keyword>
<dbReference type="STRING" id="1122184.SAMN02745176_00525"/>
<dbReference type="OrthoDB" id="9784397at2"/>
<evidence type="ECO:0000256" key="6">
    <source>
        <dbReference type="ARBA" id="ARBA00022777"/>
    </source>
</evidence>
<dbReference type="SUPFAM" id="SSF53850">
    <property type="entry name" value="Periplasmic binding protein-like II"/>
    <property type="match status" value="1"/>
</dbReference>
<evidence type="ECO:0000256" key="8">
    <source>
        <dbReference type="ARBA" id="ARBA00023012"/>
    </source>
</evidence>
<dbReference type="Gene3D" id="3.30.565.10">
    <property type="entry name" value="Histidine kinase-like ATPase, C-terminal domain"/>
    <property type="match status" value="1"/>
</dbReference>
<dbReference type="EMBL" id="FQZS01000004">
    <property type="protein sequence ID" value="SHI51974.1"/>
    <property type="molecule type" value="Genomic_DNA"/>
</dbReference>
<evidence type="ECO:0000256" key="3">
    <source>
        <dbReference type="ARBA" id="ARBA00022553"/>
    </source>
</evidence>
<evidence type="ECO:0000313" key="12">
    <source>
        <dbReference type="Proteomes" id="UP000184442"/>
    </source>
</evidence>
<dbReference type="PANTHER" id="PTHR43065">
    <property type="entry name" value="SENSOR HISTIDINE KINASE"/>
    <property type="match status" value="1"/>
</dbReference>
<sequence length="653" mass="75344">MGKRRIIIYILATIVAVFMVVLCISEYRLSTKEYSNTVVKVAGDNNFPPYEWLDHNNNYTGFNVDIMRAVALATGIEIEFYPMSWDEACEKLKNGEVDIIQGMKYSRERDMYYDFSDEYLENSQSIFVLAANDDIRNFKDLNGKRIALQRGDAAISTLYGLRHYTSVYAENQEEAIHSLMQGKADAFIGNTLTGVFLIDKMGIRDEIKIVGKTLNPTIYSMAVKEGNTKLLDIVNKGIKEIKRNGTYDIIYRKWFGRTVSYPTWQIRKYVMLTIAVTLVFAVVMILFLRWNSMLKKEVDKRTEQIKLEKDFREKLLNRIFSGVVTINEDNIITFANEPAVKILDMEHDKLIGSDYRQTYIKDLFSRDELSGKSVDKEIQINDRKVFINYKAQLIHNIDGNEEIILIFRDITEEKLIQENIITKDKMQSLGNLITGIAHEIRNPLTAIKAYAELIPKKIDDAKFRDMISKDIPQEIERLDKLVRDLLEYSKPRKPFMEEINLYEAVDNALLLLKKHIEEKAIKMEIDIERNITVVFDRNHIQQILINILLNAVESMNKNEKRIAIQAEERRNYVNLCIKDNGCGIDKSILNRIFNPFFTTKASGTGLGLYVSYQLLLQNNGNITVDTEEGEGTTFTITFNKAGDDIYAEAAYCR</sequence>
<dbReference type="SUPFAM" id="SSF47384">
    <property type="entry name" value="Homodimeric domain of signal transducing histidine kinase"/>
    <property type="match status" value="1"/>
</dbReference>
<evidence type="ECO:0000256" key="4">
    <source>
        <dbReference type="ARBA" id="ARBA00022679"/>
    </source>
</evidence>
<dbReference type="InterPro" id="IPR003661">
    <property type="entry name" value="HisK_dim/P_dom"/>
</dbReference>
<evidence type="ECO:0000256" key="2">
    <source>
        <dbReference type="ARBA" id="ARBA00012438"/>
    </source>
</evidence>
<proteinExistence type="predicted"/>
<gene>
    <name evidence="11" type="ORF">SAMN02745176_00525</name>
</gene>
<dbReference type="GO" id="GO:0000155">
    <property type="term" value="F:phosphorelay sensor kinase activity"/>
    <property type="evidence" value="ECO:0007669"/>
    <property type="project" value="InterPro"/>
</dbReference>
<dbReference type="PANTHER" id="PTHR43065:SF10">
    <property type="entry name" value="PEROXIDE STRESS-ACTIVATED HISTIDINE KINASE MAK3"/>
    <property type="match status" value="1"/>
</dbReference>
<keyword evidence="12" id="KW-1185">Reference proteome</keyword>
<dbReference type="Gene3D" id="3.30.450.20">
    <property type="entry name" value="PAS domain"/>
    <property type="match status" value="1"/>
</dbReference>
<dbReference type="SUPFAM" id="SSF55874">
    <property type="entry name" value="ATPase domain of HSP90 chaperone/DNA topoisomerase II/histidine kinase"/>
    <property type="match status" value="1"/>
</dbReference>
<dbReference type="SUPFAM" id="SSF55785">
    <property type="entry name" value="PYP-like sensor domain (PAS domain)"/>
    <property type="match status" value="1"/>
</dbReference>
<organism evidence="11 12">
    <name type="scientific">Lutispora thermophila DSM 19022</name>
    <dbReference type="NCBI Taxonomy" id="1122184"/>
    <lineage>
        <taxon>Bacteria</taxon>
        <taxon>Bacillati</taxon>
        <taxon>Bacillota</taxon>
        <taxon>Clostridia</taxon>
        <taxon>Lutisporales</taxon>
        <taxon>Lutisporaceae</taxon>
        <taxon>Lutispora</taxon>
    </lineage>
</organism>
<keyword evidence="9" id="KW-0472">Membrane</keyword>
<dbReference type="SMART" id="SM00388">
    <property type="entry name" value="HisKA"/>
    <property type="match status" value="1"/>
</dbReference>
<dbReference type="SMART" id="SM00387">
    <property type="entry name" value="HATPase_c"/>
    <property type="match status" value="1"/>
</dbReference>
<feature type="transmembrane region" description="Helical" evidence="9">
    <location>
        <begin position="6"/>
        <end position="24"/>
    </location>
</feature>
<dbReference type="PRINTS" id="PR00344">
    <property type="entry name" value="BCTRLSENSOR"/>
</dbReference>
<dbReference type="CDD" id="cd13704">
    <property type="entry name" value="PBP2_HisK"/>
    <property type="match status" value="1"/>
</dbReference>
<keyword evidence="6" id="KW-0418">Kinase</keyword>
<dbReference type="InterPro" id="IPR001638">
    <property type="entry name" value="Solute-binding_3/MltF_N"/>
</dbReference>
<dbReference type="Pfam" id="PF00497">
    <property type="entry name" value="SBP_bac_3"/>
    <property type="match status" value="1"/>
</dbReference>
<dbReference type="Pfam" id="PF02518">
    <property type="entry name" value="HATPase_c"/>
    <property type="match status" value="1"/>
</dbReference>
<keyword evidence="7" id="KW-0067">ATP-binding</keyword>
<dbReference type="PROSITE" id="PS50109">
    <property type="entry name" value="HIS_KIN"/>
    <property type="match status" value="1"/>
</dbReference>
<dbReference type="InterPro" id="IPR036890">
    <property type="entry name" value="HATPase_C_sf"/>
</dbReference>
<dbReference type="InterPro" id="IPR000014">
    <property type="entry name" value="PAS"/>
</dbReference>